<accession>A0A399EB97</accession>
<protein>
    <submittedName>
        <fullName evidence="1">Thioredoxin reductase</fullName>
        <ecNumber evidence="1">1.8.1.9</ecNumber>
    </submittedName>
</protein>
<reference evidence="1 2" key="1">
    <citation type="submission" date="2018-08" db="EMBL/GenBank/DDBJ databases">
        <title>Meiothermus roseus NBRC 110900 genome sequencing project.</title>
        <authorList>
            <person name="Da Costa M.S."/>
            <person name="Albuquerque L."/>
            <person name="Raposo P."/>
            <person name="Froufe H.J.C."/>
            <person name="Barroso C.S."/>
            <person name="Egas C."/>
        </authorList>
    </citation>
    <scope>NUCLEOTIDE SEQUENCE [LARGE SCALE GENOMIC DNA]</scope>
    <source>
        <strain evidence="1 2">NBRC 110900</strain>
    </source>
</reference>
<dbReference type="EMBL" id="QWLA01000146">
    <property type="protein sequence ID" value="RIH81605.1"/>
    <property type="molecule type" value="Genomic_DNA"/>
</dbReference>
<comment type="caution">
    <text evidence="1">The sequence shown here is derived from an EMBL/GenBank/DDBJ whole genome shotgun (WGS) entry which is preliminary data.</text>
</comment>
<dbReference type="EC" id="1.8.1.9" evidence="1"/>
<dbReference type="SUPFAM" id="SSF51905">
    <property type="entry name" value="FAD/NAD(P)-binding domain"/>
    <property type="match status" value="1"/>
</dbReference>
<evidence type="ECO:0000313" key="1">
    <source>
        <dbReference type="EMBL" id="RIH81605.1"/>
    </source>
</evidence>
<dbReference type="Proteomes" id="UP000265341">
    <property type="component" value="Unassembled WGS sequence"/>
</dbReference>
<keyword evidence="1" id="KW-0560">Oxidoreductase</keyword>
<dbReference type="InterPro" id="IPR036188">
    <property type="entry name" value="FAD/NAD-bd_sf"/>
</dbReference>
<organism evidence="1 2">
    <name type="scientific">Calidithermus roseus</name>
    <dbReference type="NCBI Taxonomy" id="1644118"/>
    <lineage>
        <taxon>Bacteria</taxon>
        <taxon>Thermotogati</taxon>
        <taxon>Deinococcota</taxon>
        <taxon>Deinococci</taxon>
        <taxon>Thermales</taxon>
        <taxon>Thermaceae</taxon>
        <taxon>Calidithermus</taxon>
    </lineage>
</organism>
<keyword evidence="2" id="KW-1185">Reference proteome</keyword>
<gene>
    <name evidence="1" type="primary">trxB_4</name>
    <name evidence="1" type="ORF">Mrose_03567</name>
</gene>
<proteinExistence type="predicted"/>
<name>A0A399EB97_9DEIN</name>
<evidence type="ECO:0000313" key="2">
    <source>
        <dbReference type="Proteomes" id="UP000265341"/>
    </source>
</evidence>
<dbReference type="AlphaFoldDB" id="A0A399EB97"/>
<dbReference type="Gene3D" id="3.50.50.60">
    <property type="entry name" value="FAD/NAD(P)-binding domain"/>
    <property type="match status" value="1"/>
</dbReference>
<dbReference type="GO" id="GO:0004791">
    <property type="term" value="F:thioredoxin-disulfide reductase (NADPH) activity"/>
    <property type="evidence" value="ECO:0007669"/>
    <property type="project" value="UniProtKB-EC"/>
</dbReference>
<sequence>MPGIFAAGDVADPVYRQLTTSVGAGTRAAMAAEKYLAEHQVAQIPSPVASE</sequence>